<keyword evidence="3" id="KW-1185">Reference proteome</keyword>
<dbReference type="AlphaFoldDB" id="A0AAN8BB56"/>
<evidence type="ECO:0000256" key="1">
    <source>
        <dbReference type="SAM" id="MobiDB-lite"/>
    </source>
</evidence>
<evidence type="ECO:0000313" key="3">
    <source>
        <dbReference type="Proteomes" id="UP001335648"/>
    </source>
</evidence>
<dbReference type="EMBL" id="JAULUE010002062">
    <property type="protein sequence ID" value="KAK5881998.1"/>
    <property type="molecule type" value="Genomic_DNA"/>
</dbReference>
<comment type="caution">
    <text evidence="2">The sequence shown here is derived from an EMBL/GenBank/DDBJ whole genome shotgun (WGS) entry which is preliminary data.</text>
</comment>
<evidence type="ECO:0000313" key="2">
    <source>
        <dbReference type="EMBL" id="KAK5881998.1"/>
    </source>
</evidence>
<protein>
    <submittedName>
        <fullName evidence="2">Uncharacterized protein</fullName>
    </submittedName>
</protein>
<accession>A0AAN8BB56</accession>
<name>A0AAN8BB56_9TELE</name>
<sequence length="73" mass="7726">MGTLFENSHTHPPSSSVLREHMLGAVSLCPRGPVGRRPLPACLVCLFMTRANRTGLTDGPLKLGTGQGEGKRG</sequence>
<gene>
    <name evidence="2" type="ORF">CesoFtcFv8_020633</name>
</gene>
<dbReference type="Proteomes" id="UP001335648">
    <property type="component" value="Unassembled WGS sequence"/>
</dbReference>
<proteinExistence type="predicted"/>
<reference evidence="2 3" key="1">
    <citation type="journal article" date="2023" name="Mol. Biol. Evol.">
        <title>Genomics of Secondarily Temperate Adaptation in the Only Non-Antarctic Icefish.</title>
        <authorList>
            <person name="Rivera-Colon A.G."/>
            <person name="Rayamajhi N."/>
            <person name="Minhas B.F."/>
            <person name="Madrigal G."/>
            <person name="Bilyk K.T."/>
            <person name="Yoon V."/>
            <person name="Hune M."/>
            <person name="Gregory S."/>
            <person name="Cheng C.H.C."/>
            <person name="Catchen J.M."/>
        </authorList>
    </citation>
    <scope>NUCLEOTIDE SEQUENCE [LARGE SCALE GENOMIC DNA]</scope>
    <source>
        <strain evidence="2">JC2023a</strain>
    </source>
</reference>
<organism evidence="2 3">
    <name type="scientific">Champsocephalus esox</name>
    <name type="common">pike icefish</name>
    <dbReference type="NCBI Taxonomy" id="159716"/>
    <lineage>
        <taxon>Eukaryota</taxon>
        <taxon>Metazoa</taxon>
        <taxon>Chordata</taxon>
        <taxon>Craniata</taxon>
        <taxon>Vertebrata</taxon>
        <taxon>Euteleostomi</taxon>
        <taxon>Actinopterygii</taxon>
        <taxon>Neopterygii</taxon>
        <taxon>Teleostei</taxon>
        <taxon>Neoteleostei</taxon>
        <taxon>Acanthomorphata</taxon>
        <taxon>Eupercaria</taxon>
        <taxon>Perciformes</taxon>
        <taxon>Notothenioidei</taxon>
        <taxon>Channichthyidae</taxon>
        <taxon>Champsocephalus</taxon>
    </lineage>
</organism>
<feature type="region of interest" description="Disordered" evidence="1">
    <location>
        <begin position="54"/>
        <end position="73"/>
    </location>
</feature>